<gene>
    <name evidence="1" type="ORF">PI95_010645</name>
</gene>
<reference evidence="1 2" key="1">
    <citation type="journal article" date="2015" name="Genome Announc.">
        <title>Draft Genome Sequence of Cyanobacterium Hassallia byssoidea Strain VB512170, Isolated from Monuments in India.</title>
        <authorList>
            <person name="Singh D."/>
            <person name="Chandrababunaidu M.M."/>
            <person name="Panda A."/>
            <person name="Sen D."/>
            <person name="Bhattacharyya S."/>
            <person name="Adhikary S.P."/>
            <person name="Tripathy S."/>
        </authorList>
    </citation>
    <scope>NUCLEOTIDE SEQUENCE [LARGE SCALE GENOMIC DNA]</scope>
    <source>
        <strain evidence="1 2">VB512170</strain>
    </source>
</reference>
<comment type="caution">
    <text evidence="1">The sequence shown here is derived from an EMBL/GenBank/DDBJ whole genome shotgun (WGS) entry which is preliminary data.</text>
</comment>
<organism evidence="1 2">
    <name type="scientific">Hassallia byssoidea VB512170</name>
    <dbReference type="NCBI Taxonomy" id="1304833"/>
    <lineage>
        <taxon>Bacteria</taxon>
        <taxon>Bacillati</taxon>
        <taxon>Cyanobacteriota</taxon>
        <taxon>Cyanophyceae</taxon>
        <taxon>Nostocales</taxon>
        <taxon>Tolypothrichaceae</taxon>
        <taxon>Hassallia</taxon>
    </lineage>
</organism>
<dbReference type="RefSeq" id="WP_163518779.1">
    <property type="nucleotide sequence ID" value="NZ_JTCM02000017.1"/>
</dbReference>
<accession>A0A846H7A3</accession>
<dbReference type="EMBL" id="JTCM02000017">
    <property type="protein sequence ID" value="NEU73003.1"/>
    <property type="molecule type" value="Genomic_DNA"/>
</dbReference>
<name>A0A846H7A3_9CYAN</name>
<sequence length="314" mass="34579">MINGLENFPSSIMLVAKIGDRLTTNRLRQRQKYTHSTYMKKYRKFVKRLLLLATPMVASSVLASTPSQAASLALSKSQVKFTDFNQSLSAEPIVRSNTDTFTNANKGTVDAKANAEATFYNTPKPSASNFAFSQASGKGEKYFGIAKSFAQVIADFAIEANESFSFNFTSDLNLLTAIDNPQLENAIATGTTSFALFDIDNHSIVDYFSVVGNLNTAGNGDSLELQNTDNISFSRQSQEKIFGGNEELAKAYFEGYYQRTFTDKINLRLIEFEANQARVVAVPEAPNVASFLVAGLIGAALKRKSIAFRRVRRK</sequence>
<evidence type="ECO:0000313" key="1">
    <source>
        <dbReference type="EMBL" id="NEU73003.1"/>
    </source>
</evidence>
<evidence type="ECO:0000313" key="2">
    <source>
        <dbReference type="Proteomes" id="UP000031549"/>
    </source>
</evidence>
<dbReference type="AlphaFoldDB" id="A0A846H7A3"/>
<evidence type="ECO:0008006" key="3">
    <source>
        <dbReference type="Google" id="ProtNLM"/>
    </source>
</evidence>
<protein>
    <recommendedName>
        <fullName evidence="3">PEP-CTERM sorting domain-containing protein</fullName>
    </recommendedName>
</protein>
<dbReference type="Proteomes" id="UP000031549">
    <property type="component" value="Unassembled WGS sequence"/>
</dbReference>
<keyword evidence="2" id="KW-1185">Reference proteome</keyword>
<proteinExistence type="predicted"/>